<dbReference type="InterPro" id="IPR027417">
    <property type="entry name" value="P-loop_NTPase"/>
</dbReference>
<dbReference type="AlphaFoldDB" id="A0AAD7NNE6"/>
<comment type="caution">
    <text evidence="2">The sequence shown here is derived from an EMBL/GenBank/DDBJ whole genome shotgun (WGS) entry which is preliminary data.</text>
</comment>
<dbReference type="EMBL" id="JARKIB010000019">
    <property type="protein sequence ID" value="KAJ7768809.1"/>
    <property type="molecule type" value="Genomic_DNA"/>
</dbReference>
<organism evidence="2 3">
    <name type="scientific">Mycena metata</name>
    <dbReference type="NCBI Taxonomy" id="1033252"/>
    <lineage>
        <taxon>Eukaryota</taxon>
        <taxon>Fungi</taxon>
        <taxon>Dikarya</taxon>
        <taxon>Basidiomycota</taxon>
        <taxon>Agaricomycotina</taxon>
        <taxon>Agaricomycetes</taxon>
        <taxon>Agaricomycetidae</taxon>
        <taxon>Agaricales</taxon>
        <taxon>Marasmiineae</taxon>
        <taxon>Mycenaceae</taxon>
        <taxon>Mycena</taxon>
    </lineage>
</organism>
<dbReference type="Proteomes" id="UP001215598">
    <property type="component" value="Unassembled WGS sequence"/>
</dbReference>
<sequence>MQAATRRLVRVCVKAARRSRRMGPASVADMNPAGVHYEACGAGGVEGELAVAYASCTGDAVSLVPRGRRAVGASRSPGSGYSSPPRLMVLTHHLLGHFARRSRIRVRSMDAALLVVRGHVILLSSSPLPHISSYPLTDMCSSIESHARIPVPLRINSRWFLRTSVILFLNKIDVFKRKLPKIGLGFRLALQPVAARKTSPVTSSVQAEVLALRNHKPAVDADNRARYTDGHRRRSAVPHPHERSSLPDVPASTRPLRASVKSSTSAHFARCVLLQNEQRLDGIARPVVCEGVLAAAMTTEGGREKGQGSARPHVSRFRTALALAMHERQACRLRKDVRVVQVERLLPALFEGVDHALALLLVHRELEQPSEDLAAGGASPTRV</sequence>
<evidence type="ECO:0000313" key="2">
    <source>
        <dbReference type="EMBL" id="KAJ7768809.1"/>
    </source>
</evidence>
<proteinExistence type="predicted"/>
<evidence type="ECO:0000256" key="1">
    <source>
        <dbReference type="SAM" id="MobiDB-lite"/>
    </source>
</evidence>
<keyword evidence="3" id="KW-1185">Reference proteome</keyword>
<gene>
    <name evidence="2" type="ORF">B0H16DRAFT_1716011</name>
</gene>
<accession>A0AAD7NNE6</accession>
<evidence type="ECO:0000313" key="3">
    <source>
        <dbReference type="Proteomes" id="UP001215598"/>
    </source>
</evidence>
<feature type="region of interest" description="Disordered" evidence="1">
    <location>
        <begin position="220"/>
        <end position="255"/>
    </location>
</feature>
<reference evidence="2" key="1">
    <citation type="submission" date="2023-03" db="EMBL/GenBank/DDBJ databases">
        <title>Massive genome expansion in bonnet fungi (Mycena s.s.) driven by repeated elements and novel gene families across ecological guilds.</title>
        <authorList>
            <consortium name="Lawrence Berkeley National Laboratory"/>
            <person name="Harder C.B."/>
            <person name="Miyauchi S."/>
            <person name="Viragh M."/>
            <person name="Kuo A."/>
            <person name="Thoen E."/>
            <person name="Andreopoulos B."/>
            <person name="Lu D."/>
            <person name="Skrede I."/>
            <person name="Drula E."/>
            <person name="Henrissat B."/>
            <person name="Morin E."/>
            <person name="Kohler A."/>
            <person name="Barry K."/>
            <person name="LaButti K."/>
            <person name="Morin E."/>
            <person name="Salamov A."/>
            <person name="Lipzen A."/>
            <person name="Mereny Z."/>
            <person name="Hegedus B."/>
            <person name="Baldrian P."/>
            <person name="Stursova M."/>
            <person name="Weitz H."/>
            <person name="Taylor A."/>
            <person name="Grigoriev I.V."/>
            <person name="Nagy L.G."/>
            <person name="Martin F."/>
            <person name="Kauserud H."/>
        </authorList>
    </citation>
    <scope>NUCLEOTIDE SEQUENCE</scope>
    <source>
        <strain evidence="2">CBHHK182m</strain>
    </source>
</reference>
<protein>
    <submittedName>
        <fullName evidence="2">Uncharacterized protein</fullName>
    </submittedName>
</protein>
<feature type="compositionally biased region" description="Basic and acidic residues" evidence="1">
    <location>
        <begin position="220"/>
        <end position="230"/>
    </location>
</feature>
<name>A0AAD7NNE6_9AGAR</name>
<dbReference type="Gene3D" id="3.40.50.300">
    <property type="entry name" value="P-loop containing nucleotide triphosphate hydrolases"/>
    <property type="match status" value="1"/>
</dbReference>